<dbReference type="AlphaFoldDB" id="A0AAD7Y1X5"/>
<dbReference type="PANTHER" id="PTHR12943">
    <property type="entry name" value="HOMOCYSTEINE-RESPONSIVE ENDOPLASMIC RETICULUM-RESIDENT UNIQUITIN-LIKE DOMAIN HERPUD PROTEIN FAMILY MEMBER"/>
    <property type="match status" value="1"/>
</dbReference>
<proteinExistence type="predicted"/>
<name>A0AAD7Y1X5_9FUNG</name>
<feature type="region of interest" description="Disordered" evidence="5">
    <location>
        <begin position="93"/>
        <end position="152"/>
    </location>
</feature>
<sequence>MESASSDTFTVQIRSPSLNETLTINTNKDASIRELKRLVHGIHPRNPHANDQRIIFGGRVLDDNEILGKILERADSSNIPTLHLVVKPSLTRNYASGSSSSITNNMASSSQQTSTSQPQQQQPPTTPFFPTSQPPPQQQQGPPQPQAVPGYPPLLPGGYQVVALNGQYYLAPVLVPTINPPMQSQHVYNQGIPAQGNNLPANGGHQQQQQQQQPVRPRGNNAQQRAASVWLALKLIFILFILCQDASIERIIFFHAIAFVFFLYQTGRLRFVIRQVRPEDLHRNIGGDGGHHHHHHHPQQQAAPAPPQQPQPQQPQQPVTPPAEARGDNGQDAVAANLGNANEEGMRQRRPQHTQQRPATSDEQQPQQPATLLATLKRGAYTFVASLWPNYGHDARIAQALDNGQQEAWEGF</sequence>
<evidence type="ECO:0000256" key="3">
    <source>
        <dbReference type="ARBA" id="ARBA00022989"/>
    </source>
</evidence>
<dbReference type="RefSeq" id="XP_058347034.1">
    <property type="nucleotide sequence ID" value="XM_058481903.1"/>
</dbReference>
<dbReference type="Gene3D" id="3.10.20.90">
    <property type="entry name" value="Phosphatidylinositol 3-kinase Catalytic Subunit, Chain A, domain 1"/>
    <property type="match status" value="1"/>
</dbReference>
<dbReference type="GO" id="GO:0016020">
    <property type="term" value="C:membrane"/>
    <property type="evidence" value="ECO:0007669"/>
    <property type="project" value="UniProtKB-SubCell"/>
</dbReference>
<dbReference type="PANTHER" id="PTHR12943:SF27">
    <property type="entry name" value="HOMOCYSTEINE-INDUCED ENDOPLASMIC RETICULUM PROTEIN, ISOFORM A"/>
    <property type="match status" value="1"/>
</dbReference>
<evidence type="ECO:0000313" key="9">
    <source>
        <dbReference type="Proteomes" id="UP001234581"/>
    </source>
</evidence>
<dbReference type="PROSITE" id="PS50053">
    <property type="entry name" value="UBIQUITIN_2"/>
    <property type="match status" value="1"/>
</dbReference>
<feature type="transmembrane region" description="Helical" evidence="6">
    <location>
        <begin position="226"/>
        <end position="242"/>
    </location>
</feature>
<feature type="domain" description="Ubiquitin-like" evidence="7">
    <location>
        <begin position="9"/>
        <end position="87"/>
    </location>
</feature>
<gene>
    <name evidence="8" type="ORF">O0I10_001813</name>
</gene>
<dbReference type="EMBL" id="JARTCD010000005">
    <property type="protein sequence ID" value="KAJ8662121.1"/>
    <property type="molecule type" value="Genomic_DNA"/>
</dbReference>
<feature type="compositionally biased region" description="Polar residues" evidence="5">
    <location>
        <begin position="359"/>
        <end position="368"/>
    </location>
</feature>
<evidence type="ECO:0000256" key="2">
    <source>
        <dbReference type="ARBA" id="ARBA00022692"/>
    </source>
</evidence>
<keyword evidence="3 6" id="KW-1133">Transmembrane helix</keyword>
<evidence type="ECO:0000256" key="1">
    <source>
        <dbReference type="ARBA" id="ARBA00004370"/>
    </source>
</evidence>
<evidence type="ECO:0000259" key="7">
    <source>
        <dbReference type="PROSITE" id="PS50053"/>
    </source>
</evidence>
<keyword evidence="9" id="KW-1185">Reference proteome</keyword>
<reference evidence="8 9" key="1">
    <citation type="submission" date="2023-03" db="EMBL/GenBank/DDBJ databases">
        <title>Genome sequence of Lichtheimia ornata CBS 291.66.</title>
        <authorList>
            <person name="Mohabir J.T."/>
            <person name="Shea T.P."/>
            <person name="Kurbessoian T."/>
            <person name="Berby B."/>
            <person name="Fontaine J."/>
            <person name="Livny J."/>
            <person name="Gnirke A."/>
            <person name="Stajich J.E."/>
            <person name="Cuomo C.A."/>
        </authorList>
    </citation>
    <scope>NUCLEOTIDE SEQUENCE [LARGE SCALE GENOMIC DNA]</scope>
    <source>
        <strain evidence="8">CBS 291.66</strain>
    </source>
</reference>
<feature type="compositionally biased region" description="Pro residues" evidence="5">
    <location>
        <begin position="304"/>
        <end position="321"/>
    </location>
</feature>
<dbReference type="GO" id="GO:0030968">
    <property type="term" value="P:endoplasmic reticulum unfolded protein response"/>
    <property type="evidence" value="ECO:0007669"/>
    <property type="project" value="TreeGrafter"/>
</dbReference>
<dbReference type="InterPro" id="IPR039751">
    <property type="entry name" value="HERPUD1/2"/>
</dbReference>
<evidence type="ECO:0000256" key="5">
    <source>
        <dbReference type="SAM" id="MobiDB-lite"/>
    </source>
</evidence>
<evidence type="ECO:0000256" key="6">
    <source>
        <dbReference type="SAM" id="Phobius"/>
    </source>
</evidence>
<feature type="transmembrane region" description="Helical" evidence="6">
    <location>
        <begin position="248"/>
        <end position="264"/>
    </location>
</feature>
<keyword evidence="2 6" id="KW-0812">Transmembrane</keyword>
<keyword evidence="4 6" id="KW-0472">Membrane</keyword>
<dbReference type="SMART" id="SM00213">
    <property type="entry name" value="UBQ"/>
    <property type="match status" value="1"/>
</dbReference>
<dbReference type="SUPFAM" id="SSF54236">
    <property type="entry name" value="Ubiquitin-like"/>
    <property type="match status" value="1"/>
</dbReference>
<feature type="region of interest" description="Disordered" evidence="5">
    <location>
        <begin position="186"/>
        <end position="221"/>
    </location>
</feature>
<accession>A0AAD7Y1X5</accession>
<comment type="subcellular location">
    <subcellularLocation>
        <location evidence="1">Membrane</location>
    </subcellularLocation>
</comment>
<dbReference type="GeneID" id="83209231"/>
<comment type="caution">
    <text evidence="8">The sequence shown here is derived from an EMBL/GenBank/DDBJ whole genome shotgun (WGS) entry which is preliminary data.</text>
</comment>
<feature type="region of interest" description="Disordered" evidence="5">
    <location>
        <begin position="282"/>
        <end position="368"/>
    </location>
</feature>
<feature type="compositionally biased region" description="Pro residues" evidence="5">
    <location>
        <begin position="124"/>
        <end position="152"/>
    </location>
</feature>
<dbReference type="InterPro" id="IPR029071">
    <property type="entry name" value="Ubiquitin-like_domsf"/>
</dbReference>
<evidence type="ECO:0000256" key="4">
    <source>
        <dbReference type="ARBA" id="ARBA00023136"/>
    </source>
</evidence>
<organism evidence="8 9">
    <name type="scientific">Lichtheimia ornata</name>
    <dbReference type="NCBI Taxonomy" id="688661"/>
    <lineage>
        <taxon>Eukaryota</taxon>
        <taxon>Fungi</taxon>
        <taxon>Fungi incertae sedis</taxon>
        <taxon>Mucoromycota</taxon>
        <taxon>Mucoromycotina</taxon>
        <taxon>Mucoromycetes</taxon>
        <taxon>Mucorales</taxon>
        <taxon>Lichtheimiaceae</taxon>
        <taxon>Lichtheimia</taxon>
    </lineage>
</organism>
<dbReference type="Proteomes" id="UP001234581">
    <property type="component" value="Unassembled WGS sequence"/>
</dbReference>
<protein>
    <recommendedName>
        <fullName evidence="7">Ubiquitin-like domain-containing protein</fullName>
    </recommendedName>
</protein>
<evidence type="ECO:0000313" key="8">
    <source>
        <dbReference type="EMBL" id="KAJ8662121.1"/>
    </source>
</evidence>
<dbReference type="InterPro" id="IPR000626">
    <property type="entry name" value="Ubiquitin-like_dom"/>
</dbReference>
<feature type="compositionally biased region" description="Low complexity" evidence="5">
    <location>
        <begin position="96"/>
        <end position="123"/>
    </location>
</feature>